<evidence type="ECO:0000256" key="7">
    <source>
        <dbReference type="SAM" id="Phobius"/>
    </source>
</evidence>
<comment type="subcellular location">
    <subcellularLocation>
        <location evidence="1">Cell membrane</location>
        <topology evidence="1">Multi-pass membrane protein</topology>
    </subcellularLocation>
</comment>
<keyword evidence="4" id="KW-0813">Transport</keyword>
<keyword evidence="6 7" id="KW-0472">Membrane</keyword>
<dbReference type="InterPro" id="IPR001123">
    <property type="entry name" value="LeuE-type"/>
</dbReference>
<evidence type="ECO:0000256" key="5">
    <source>
        <dbReference type="ARBA" id="ARBA00022989"/>
    </source>
</evidence>
<evidence type="ECO:0000256" key="6">
    <source>
        <dbReference type="ARBA" id="ARBA00023136"/>
    </source>
</evidence>
<evidence type="ECO:0000256" key="1">
    <source>
        <dbReference type="ARBA" id="ARBA00004651"/>
    </source>
</evidence>
<dbReference type="RefSeq" id="WP_369790280.1">
    <property type="nucleotide sequence ID" value="NZ_CP165628.1"/>
</dbReference>
<sequence length="214" mass="22844">MISFSTFLTGIIIYIVGTATPGPANLSIANAAMNYGRKAGLMLASGVICGSICWGVLTGIGVSALLASSLYFIIALKLVGACYLFWLGYKAIKKAIDNKPLLARKFSKQPGSALEFYLQGLSIHLTNPKAVLSWFAVTSISLGATAPKSSIFVLIGSCAILGMMIFSLYAIVFSARSAEAFLGRNRRVFDIICGCFYTLFALGFLISLRQTHGI</sequence>
<reference evidence="8" key="1">
    <citation type="submission" date="2024-07" db="EMBL/GenBank/DDBJ databases">
        <authorList>
            <person name="Biller S.J."/>
        </authorList>
    </citation>
    <scope>NUCLEOTIDE SEQUENCE</scope>
    <source>
        <strain evidence="8">WC2420</strain>
    </source>
</reference>
<dbReference type="GO" id="GO:0015171">
    <property type="term" value="F:amino acid transmembrane transporter activity"/>
    <property type="evidence" value="ECO:0007669"/>
    <property type="project" value="TreeGrafter"/>
</dbReference>
<feature type="transmembrane region" description="Helical" evidence="7">
    <location>
        <begin position="151"/>
        <end position="175"/>
    </location>
</feature>
<feature type="transmembrane region" description="Helical" evidence="7">
    <location>
        <begin position="6"/>
        <end position="28"/>
    </location>
</feature>
<evidence type="ECO:0000313" key="8">
    <source>
        <dbReference type="EMBL" id="XDU74032.1"/>
    </source>
</evidence>
<name>A0AB39VXR0_9GAMM</name>
<dbReference type="AlphaFoldDB" id="A0AB39VXR0"/>
<gene>
    <name evidence="8" type="ORF">AB3G37_08155</name>
</gene>
<organism evidence="8">
    <name type="scientific">Rouxiella sp. WC2420</name>
    <dbReference type="NCBI Taxonomy" id="3234145"/>
    <lineage>
        <taxon>Bacteria</taxon>
        <taxon>Pseudomonadati</taxon>
        <taxon>Pseudomonadota</taxon>
        <taxon>Gammaproteobacteria</taxon>
        <taxon>Enterobacterales</taxon>
        <taxon>Yersiniaceae</taxon>
        <taxon>Rouxiella</taxon>
    </lineage>
</organism>
<accession>A0AB39VXR0</accession>
<feature type="transmembrane region" description="Helical" evidence="7">
    <location>
        <begin position="187"/>
        <end position="208"/>
    </location>
</feature>
<feature type="transmembrane region" description="Helical" evidence="7">
    <location>
        <begin position="70"/>
        <end position="89"/>
    </location>
</feature>
<dbReference type="PANTHER" id="PTHR30086">
    <property type="entry name" value="ARGININE EXPORTER PROTEIN ARGO"/>
    <property type="match status" value="1"/>
</dbReference>
<keyword evidence="5 7" id="KW-1133">Transmembrane helix</keyword>
<dbReference type="GO" id="GO:0005886">
    <property type="term" value="C:plasma membrane"/>
    <property type="evidence" value="ECO:0007669"/>
    <property type="project" value="UniProtKB-SubCell"/>
</dbReference>
<keyword evidence="3 7" id="KW-0812">Transmembrane</keyword>
<evidence type="ECO:0000256" key="3">
    <source>
        <dbReference type="ARBA" id="ARBA00022692"/>
    </source>
</evidence>
<protein>
    <submittedName>
        <fullName evidence="8">LysE family translocator</fullName>
    </submittedName>
</protein>
<proteinExistence type="predicted"/>
<evidence type="ECO:0000256" key="2">
    <source>
        <dbReference type="ARBA" id="ARBA00022475"/>
    </source>
</evidence>
<evidence type="ECO:0000256" key="4">
    <source>
        <dbReference type="ARBA" id="ARBA00022970"/>
    </source>
</evidence>
<dbReference type="EMBL" id="CP165628">
    <property type="protein sequence ID" value="XDU74032.1"/>
    <property type="molecule type" value="Genomic_DNA"/>
</dbReference>
<keyword evidence="4" id="KW-0029">Amino-acid transport</keyword>
<dbReference type="Pfam" id="PF01810">
    <property type="entry name" value="LysE"/>
    <property type="match status" value="1"/>
</dbReference>
<keyword evidence="2" id="KW-1003">Cell membrane</keyword>
<dbReference type="PANTHER" id="PTHR30086:SF20">
    <property type="entry name" value="ARGININE EXPORTER PROTEIN ARGO-RELATED"/>
    <property type="match status" value="1"/>
</dbReference>
<feature type="transmembrane region" description="Helical" evidence="7">
    <location>
        <begin position="40"/>
        <end position="64"/>
    </location>
</feature>